<dbReference type="Proteomes" id="UP000030104">
    <property type="component" value="Unassembled WGS sequence"/>
</dbReference>
<accession>A0A0A2L4J9</accession>
<dbReference type="Pfam" id="PF00300">
    <property type="entry name" value="His_Phos_1"/>
    <property type="match status" value="1"/>
</dbReference>
<proteinExistence type="predicted"/>
<dbReference type="AlphaFoldDB" id="A0A0A2L4J9"/>
<dbReference type="OMA" id="ICAHAAP"/>
<protein>
    <submittedName>
        <fullName evidence="2">Histidine phosphatase superfamily, clade-1</fullName>
    </submittedName>
</protein>
<dbReference type="HOGENOM" id="CLU_042838_1_1_1"/>
<gene>
    <name evidence="2" type="ORF">PITC_097570</name>
</gene>
<comment type="caution">
    <text evidence="2">The sequence shown here is derived from an EMBL/GenBank/DDBJ whole genome shotgun (WGS) entry which is preliminary data.</text>
</comment>
<dbReference type="PANTHER" id="PTHR16469">
    <property type="entry name" value="UBIQUITIN-ASSOCIATED AND SH3 DOMAIN-CONTAINING BA-RELATED"/>
    <property type="match status" value="1"/>
</dbReference>
<evidence type="ECO:0000313" key="2">
    <source>
        <dbReference type="EMBL" id="KGO74071.1"/>
    </source>
</evidence>
<keyword evidence="3" id="KW-1185">Reference proteome</keyword>
<sequence>MPLDTIYLTRHGHRLSWTIDFQTGTYRSQFPTPTGNPADPALTSHGVQQSHELAEHIVGPQFHPKPFRVYSSPFYRCLQTIQPSVEELKRISAESEKSQQDGQIGSIDRHAEFAVRVENGLGEWFGATDFFDHPAHPTLQIMSTHFPTLLSEASQTYKPLLIPSRRGETITQLHNRVATALEGIIADLDAEVSALEAELLPDQRTSKSVLICAHAAPLIAMGRALTGHMPDDSSEEDFNVFTASLSTFKRRGASSPASAVQGSDRGESLSEKLLADGTTFIRASGSPPQWRNGRGVGGGWDCVANGDCSFLSGGAERGWHFDGEESFNTGPMALSSDPPANLGVTKLPAIVGDPKTLSTNRQVELRQVERAWSITTTLNRCLAGGSRSQ</sequence>
<evidence type="ECO:0000256" key="1">
    <source>
        <dbReference type="SAM" id="MobiDB-lite"/>
    </source>
</evidence>
<dbReference type="OrthoDB" id="414418at2759"/>
<dbReference type="SMART" id="SM00855">
    <property type="entry name" value="PGAM"/>
    <property type="match status" value="1"/>
</dbReference>
<dbReference type="InterPro" id="IPR029033">
    <property type="entry name" value="His_PPase_superfam"/>
</dbReference>
<dbReference type="STRING" id="40296.A0A0A2L4J9"/>
<dbReference type="EMBL" id="JQGA01000717">
    <property type="protein sequence ID" value="KGO74071.1"/>
    <property type="molecule type" value="Genomic_DNA"/>
</dbReference>
<dbReference type="InterPro" id="IPR051710">
    <property type="entry name" value="Phosphatase_SH3-domain"/>
</dbReference>
<dbReference type="CDD" id="cd07067">
    <property type="entry name" value="HP_PGM_like"/>
    <property type="match status" value="1"/>
</dbReference>
<reference evidence="2 3" key="1">
    <citation type="journal article" date="2015" name="Mol. Plant Microbe Interact.">
        <title>Genome, transcriptome, and functional analyses of Penicillium expansum provide new insights into secondary metabolism and pathogenicity.</title>
        <authorList>
            <person name="Ballester A.R."/>
            <person name="Marcet-Houben M."/>
            <person name="Levin E."/>
            <person name="Sela N."/>
            <person name="Selma-Lazaro C."/>
            <person name="Carmona L."/>
            <person name="Wisniewski M."/>
            <person name="Droby S."/>
            <person name="Gonzalez-Candelas L."/>
            <person name="Gabaldon T."/>
        </authorList>
    </citation>
    <scope>NUCLEOTIDE SEQUENCE [LARGE SCALE GENOMIC DNA]</scope>
    <source>
        <strain evidence="2 3">PHI-1</strain>
    </source>
</reference>
<evidence type="ECO:0000313" key="3">
    <source>
        <dbReference type="Proteomes" id="UP000030104"/>
    </source>
</evidence>
<dbReference type="SUPFAM" id="SSF53254">
    <property type="entry name" value="Phosphoglycerate mutase-like"/>
    <property type="match status" value="1"/>
</dbReference>
<dbReference type="Gene3D" id="3.40.50.1240">
    <property type="entry name" value="Phosphoglycerate mutase-like"/>
    <property type="match status" value="1"/>
</dbReference>
<dbReference type="PANTHER" id="PTHR16469:SF51">
    <property type="entry name" value="TRANSCRIPTION FACTOR TAU 55 KDA SUBUNIT"/>
    <property type="match status" value="1"/>
</dbReference>
<dbReference type="PhylomeDB" id="A0A0A2L4J9"/>
<dbReference type="InterPro" id="IPR013078">
    <property type="entry name" value="His_Pase_superF_clade-1"/>
</dbReference>
<name>A0A0A2L4J9_PENIT</name>
<feature type="region of interest" description="Disordered" evidence="1">
    <location>
        <begin position="28"/>
        <end position="47"/>
    </location>
</feature>
<dbReference type="FunFam" id="3.40.50.1240:FF:000074">
    <property type="entry name" value="Phosphoglycerate mutase family protein"/>
    <property type="match status" value="1"/>
</dbReference>
<organism evidence="2 3">
    <name type="scientific">Penicillium italicum</name>
    <name type="common">Blue mold</name>
    <dbReference type="NCBI Taxonomy" id="40296"/>
    <lineage>
        <taxon>Eukaryota</taxon>
        <taxon>Fungi</taxon>
        <taxon>Dikarya</taxon>
        <taxon>Ascomycota</taxon>
        <taxon>Pezizomycotina</taxon>
        <taxon>Eurotiomycetes</taxon>
        <taxon>Eurotiomycetidae</taxon>
        <taxon>Eurotiales</taxon>
        <taxon>Aspergillaceae</taxon>
        <taxon>Penicillium</taxon>
    </lineage>
</organism>